<gene>
    <name evidence="2" type="ORF">KQ910_22045</name>
</gene>
<keyword evidence="1" id="KW-0067">ATP-binding</keyword>
<evidence type="ECO:0000313" key="3">
    <source>
        <dbReference type="Proteomes" id="UP000727907"/>
    </source>
</evidence>
<comment type="catalytic activity">
    <reaction evidence="1">
        <text>(6S)-5-formyl-5,6,7,8-tetrahydrofolate + ATP = (6R)-5,10-methenyltetrahydrofolate + ADP + phosphate</text>
        <dbReference type="Rhea" id="RHEA:10488"/>
        <dbReference type="ChEBI" id="CHEBI:30616"/>
        <dbReference type="ChEBI" id="CHEBI:43474"/>
        <dbReference type="ChEBI" id="CHEBI:57455"/>
        <dbReference type="ChEBI" id="CHEBI:57457"/>
        <dbReference type="ChEBI" id="CHEBI:456216"/>
        <dbReference type="EC" id="6.3.3.2"/>
    </reaction>
</comment>
<comment type="similarity">
    <text evidence="1">Belongs to the 5-formyltetrahydrofolate cyclo-ligase family.</text>
</comment>
<dbReference type="RefSeq" id="WP_216965292.1">
    <property type="nucleotide sequence ID" value="NZ_JAHOPB010000002.1"/>
</dbReference>
<dbReference type="PANTHER" id="PTHR23407:SF1">
    <property type="entry name" value="5-FORMYLTETRAHYDROFOLATE CYCLO-LIGASE"/>
    <property type="match status" value="1"/>
</dbReference>
<dbReference type="Pfam" id="PF01812">
    <property type="entry name" value="5-FTHF_cyc-lig"/>
    <property type="match status" value="1"/>
</dbReference>
<evidence type="ECO:0000313" key="2">
    <source>
        <dbReference type="EMBL" id="MBU8876471.1"/>
    </source>
</evidence>
<evidence type="ECO:0000256" key="1">
    <source>
        <dbReference type="RuleBase" id="RU361279"/>
    </source>
</evidence>
<comment type="caution">
    <text evidence="2">The sequence shown here is derived from an EMBL/GenBank/DDBJ whole genome shotgun (WGS) entry which is preliminary data.</text>
</comment>
<keyword evidence="1" id="KW-0479">Metal-binding</keyword>
<proteinExistence type="inferred from homology"/>
<dbReference type="PANTHER" id="PTHR23407">
    <property type="entry name" value="ATPASE INHIBITOR/5-FORMYLTETRAHYDROFOLATE CYCLO-LIGASE"/>
    <property type="match status" value="1"/>
</dbReference>
<keyword evidence="1" id="KW-0460">Magnesium</keyword>
<name>A0ABS6IQ62_9HYPH</name>
<comment type="cofactor">
    <cofactor evidence="1">
        <name>Mg(2+)</name>
        <dbReference type="ChEBI" id="CHEBI:18420"/>
    </cofactor>
</comment>
<dbReference type="GO" id="GO:0030272">
    <property type="term" value="F:5-formyltetrahydrofolate cyclo-ligase activity"/>
    <property type="evidence" value="ECO:0007669"/>
    <property type="project" value="UniProtKB-EC"/>
</dbReference>
<sequence length="191" mass="20974">MTLIDSKRALRAAMLAKRENLGDVARRAAAASLREQFLLESPFQSPAVVSGFWPIRDEIDIRPLMDALVDKGCRLALPVVQGRGQRLLFRAWRPGEPLEAGVFGTLQPPAASGAIEPDVLIVPLLACDGEGWRLGYGGGFYDRTLVDLRRRRAVTAIGVGFDLQLVAEVPHGADDQRLDWLLTDRRACAFV</sequence>
<keyword evidence="3" id="KW-1185">Reference proteome</keyword>
<organism evidence="2 3">
    <name type="scientific">Reyranella humidisoli</name>
    <dbReference type="NCBI Taxonomy" id="2849149"/>
    <lineage>
        <taxon>Bacteria</taxon>
        <taxon>Pseudomonadati</taxon>
        <taxon>Pseudomonadota</taxon>
        <taxon>Alphaproteobacteria</taxon>
        <taxon>Hyphomicrobiales</taxon>
        <taxon>Reyranellaceae</taxon>
        <taxon>Reyranella</taxon>
    </lineage>
</organism>
<protein>
    <recommendedName>
        <fullName evidence="1">5-formyltetrahydrofolate cyclo-ligase</fullName>
        <ecNumber evidence="1">6.3.3.2</ecNumber>
    </recommendedName>
</protein>
<dbReference type="EMBL" id="JAHOPB010000002">
    <property type="protein sequence ID" value="MBU8876471.1"/>
    <property type="molecule type" value="Genomic_DNA"/>
</dbReference>
<keyword evidence="2" id="KW-0436">Ligase</keyword>
<reference evidence="2 3" key="1">
    <citation type="submission" date="2021-06" db="EMBL/GenBank/DDBJ databases">
        <authorList>
            <person name="Lee D.H."/>
        </authorList>
    </citation>
    <scope>NUCLEOTIDE SEQUENCE [LARGE SCALE GENOMIC DNA]</scope>
    <source>
        <strain evidence="2 3">MMS21-HV4-11</strain>
    </source>
</reference>
<dbReference type="Proteomes" id="UP000727907">
    <property type="component" value="Unassembled WGS sequence"/>
</dbReference>
<accession>A0ABS6IQ62</accession>
<keyword evidence="1" id="KW-0547">Nucleotide-binding</keyword>
<dbReference type="EC" id="6.3.3.2" evidence="1"/>
<dbReference type="PIRSF" id="PIRSF006806">
    <property type="entry name" value="FTHF_cligase"/>
    <property type="match status" value="1"/>
</dbReference>
<dbReference type="InterPro" id="IPR002698">
    <property type="entry name" value="FTHF_cligase"/>
</dbReference>
<dbReference type="NCBIfam" id="TIGR02727">
    <property type="entry name" value="MTHFS_bact"/>
    <property type="match status" value="1"/>
</dbReference>